<keyword evidence="2" id="KW-1185">Reference proteome</keyword>
<sequence length="124" mass="14588">MCRKASQNGERIDKEELFDQLNSWLEALAENEKHCYELKNQNLALKRTNCEIRGKLKEAELELWIYRTEPRREAEIGNDCINKGKWKRSCSAEHIGHNGPPLLRAQQLKKWKEVAGTCFREVLY</sequence>
<proteinExistence type="predicted"/>
<accession>A0ACB0Y8L5</accession>
<reference evidence="1" key="1">
    <citation type="submission" date="2023-11" db="EMBL/GenBank/DDBJ databases">
        <authorList>
            <person name="Poullet M."/>
        </authorList>
    </citation>
    <scope>NUCLEOTIDE SEQUENCE</scope>
    <source>
        <strain evidence="1">E1834</strain>
    </source>
</reference>
<evidence type="ECO:0000313" key="2">
    <source>
        <dbReference type="Proteomes" id="UP001497535"/>
    </source>
</evidence>
<gene>
    <name evidence="1" type="ORF">MENTE1834_LOCUS8706</name>
</gene>
<comment type="caution">
    <text evidence="1">The sequence shown here is derived from an EMBL/GenBank/DDBJ whole genome shotgun (WGS) entry which is preliminary data.</text>
</comment>
<name>A0ACB0Y8L5_MELEN</name>
<evidence type="ECO:0000313" key="1">
    <source>
        <dbReference type="EMBL" id="CAK5035288.1"/>
    </source>
</evidence>
<protein>
    <submittedName>
        <fullName evidence="1">Uncharacterized protein</fullName>
    </submittedName>
</protein>
<dbReference type="Proteomes" id="UP001497535">
    <property type="component" value="Unassembled WGS sequence"/>
</dbReference>
<dbReference type="EMBL" id="CAVMJV010000007">
    <property type="protein sequence ID" value="CAK5035288.1"/>
    <property type="molecule type" value="Genomic_DNA"/>
</dbReference>
<organism evidence="1 2">
    <name type="scientific">Meloidogyne enterolobii</name>
    <name type="common">Root-knot nematode worm</name>
    <name type="synonym">Meloidogyne mayaguensis</name>
    <dbReference type="NCBI Taxonomy" id="390850"/>
    <lineage>
        <taxon>Eukaryota</taxon>
        <taxon>Metazoa</taxon>
        <taxon>Ecdysozoa</taxon>
        <taxon>Nematoda</taxon>
        <taxon>Chromadorea</taxon>
        <taxon>Rhabditida</taxon>
        <taxon>Tylenchina</taxon>
        <taxon>Tylenchomorpha</taxon>
        <taxon>Tylenchoidea</taxon>
        <taxon>Meloidogynidae</taxon>
        <taxon>Meloidogyninae</taxon>
        <taxon>Meloidogyne</taxon>
    </lineage>
</organism>